<feature type="transmembrane region" description="Helical" evidence="2">
    <location>
        <begin position="46"/>
        <end position="65"/>
    </location>
</feature>
<dbReference type="EMBL" id="CP077062">
    <property type="protein sequence ID" value="QWZ07523.1"/>
    <property type="molecule type" value="Genomic_DNA"/>
</dbReference>
<reference evidence="3" key="1">
    <citation type="submission" date="2021-06" db="EMBL/GenBank/DDBJ databases">
        <title>Complete genome sequence of Nocardioides sp. G188.</title>
        <authorList>
            <person name="Im W.-T."/>
        </authorList>
    </citation>
    <scope>NUCLEOTIDE SEQUENCE</scope>
    <source>
        <strain evidence="3">G188</strain>
    </source>
</reference>
<sequence>MNAHDTDHEDLRARFGEVVDGAGLDLDRLAGGARRRGGRIRRRRRLLAVAGTGAAVAAVVGGLALTGTGSTASAPPVATGSTAPTAPTGTPSPVPTAAPSPAGLVVPEGQAVAVTGRSTAAALLDLVGQLVPGRASDVGGQGQPPARPEDGAAAQTYATFTWTPAAGGAGTQVMVNVQNAFGGAGPDQAGRPFFSCRDDRVACTVDRADGLLVVSYERHRGAAVDRVVDVYHRDTGLRVVVASTNADEVEKGRPVREDPPLSSADLRDIATLDAWGATLPRPWDQAGAALSPYHDYDAEQP</sequence>
<evidence type="ECO:0000313" key="3">
    <source>
        <dbReference type="EMBL" id="QWZ07523.1"/>
    </source>
</evidence>
<proteinExistence type="predicted"/>
<keyword evidence="2" id="KW-0812">Transmembrane</keyword>
<keyword evidence="2" id="KW-1133">Transmembrane helix</keyword>
<keyword evidence="2" id="KW-0472">Membrane</keyword>
<keyword evidence="4" id="KW-1185">Reference proteome</keyword>
<organism evidence="3 4">
    <name type="scientific">Nocardioides panacis</name>
    <dbReference type="NCBI Taxonomy" id="2849501"/>
    <lineage>
        <taxon>Bacteria</taxon>
        <taxon>Bacillati</taxon>
        <taxon>Actinomycetota</taxon>
        <taxon>Actinomycetes</taxon>
        <taxon>Propionibacteriales</taxon>
        <taxon>Nocardioidaceae</taxon>
        <taxon>Nocardioides</taxon>
    </lineage>
</organism>
<dbReference type="Proteomes" id="UP000683575">
    <property type="component" value="Chromosome"/>
</dbReference>
<feature type="region of interest" description="Disordered" evidence="1">
    <location>
        <begin position="282"/>
        <end position="301"/>
    </location>
</feature>
<dbReference type="RefSeq" id="WP_216939034.1">
    <property type="nucleotide sequence ID" value="NZ_CP077062.1"/>
</dbReference>
<name>A0A975XZL5_9ACTN</name>
<evidence type="ECO:0000256" key="2">
    <source>
        <dbReference type="SAM" id="Phobius"/>
    </source>
</evidence>
<dbReference type="AlphaFoldDB" id="A0A975XZL5"/>
<evidence type="ECO:0000256" key="1">
    <source>
        <dbReference type="SAM" id="MobiDB-lite"/>
    </source>
</evidence>
<gene>
    <name evidence="3" type="ORF">KRR39_19125</name>
</gene>
<evidence type="ECO:0000313" key="4">
    <source>
        <dbReference type="Proteomes" id="UP000683575"/>
    </source>
</evidence>
<feature type="compositionally biased region" description="Low complexity" evidence="1">
    <location>
        <begin position="68"/>
        <end position="89"/>
    </location>
</feature>
<feature type="region of interest" description="Disordered" evidence="1">
    <location>
        <begin position="68"/>
        <end position="102"/>
    </location>
</feature>
<dbReference type="KEGG" id="nps:KRR39_19125"/>
<accession>A0A975XZL5</accession>
<protein>
    <submittedName>
        <fullName evidence="3">Uncharacterized protein</fullName>
    </submittedName>
</protein>